<feature type="region of interest" description="Disordered" evidence="1">
    <location>
        <begin position="38"/>
        <end position="62"/>
    </location>
</feature>
<organism evidence="2 3">
    <name type="scientific">Senna tora</name>
    <dbReference type="NCBI Taxonomy" id="362788"/>
    <lineage>
        <taxon>Eukaryota</taxon>
        <taxon>Viridiplantae</taxon>
        <taxon>Streptophyta</taxon>
        <taxon>Embryophyta</taxon>
        <taxon>Tracheophyta</taxon>
        <taxon>Spermatophyta</taxon>
        <taxon>Magnoliopsida</taxon>
        <taxon>eudicotyledons</taxon>
        <taxon>Gunneridae</taxon>
        <taxon>Pentapetalae</taxon>
        <taxon>rosids</taxon>
        <taxon>fabids</taxon>
        <taxon>Fabales</taxon>
        <taxon>Fabaceae</taxon>
        <taxon>Caesalpinioideae</taxon>
        <taxon>Cassia clade</taxon>
        <taxon>Senna</taxon>
    </lineage>
</organism>
<dbReference type="EMBL" id="JAAIUW010000013">
    <property type="protein sequence ID" value="KAF7804707.1"/>
    <property type="molecule type" value="Genomic_DNA"/>
</dbReference>
<evidence type="ECO:0000313" key="3">
    <source>
        <dbReference type="Proteomes" id="UP000634136"/>
    </source>
</evidence>
<evidence type="ECO:0000256" key="1">
    <source>
        <dbReference type="SAM" id="MobiDB-lite"/>
    </source>
</evidence>
<reference evidence="2" key="1">
    <citation type="submission" date="2020-09" db="EMBL/GenBank/DDBJ databases">
        <title>Genome-Enabled Discovery of Anthraquinone Biosynthesis in Senna tora.</title>
        <authorList>
            <person name="Kang S.-H."/>
            <person name="Pandey R.P."/>
            <person name="Lee C.-M."/>
            <person name="Sim J.-S."/>
            <person name="Jeong J.-T."/>
            <person name="Choi B.-S."/>
            <person name="Jung M."/>
            <person name="Ginzburg D."/>
            <person name="Zhao K."/>
            <person name="Won S.Y."/>
            <person name="Oh T.-J."/>
            <person name="Yu Y."/>
            <person name="Kim N.-H."/>
            <person name="Lee O.R."/>
            <person name="Lee T.-H."/>
            <person name="Bashyal P."/>
            <person name="Kim T.-S."/>
            <person name="Lee W.-H."/>
            <person name="Kawkins C."/>
            <person name="Kim C.-K."/>
            <person name="Kim J.S."/>
            <person name="Ahn B.O."/>
            <person name="Rhee S.Y."/>
            <person name="Sohng J.K."/>
        </authorList>
    </citation>
    <scope>NUCLEOTIDE SEQUENCE</scope>
    <source>
        <tissue evidence="2">Leaf</tissue>
    </source>
</reference>
<dbReference type="AlphaFoldDB" id="A0A834SPH6"/>
<comment type="caution">
    <text evidence="2">The sequence shown here is derived from an EMBL/GenBank/DDBJ whole genome shotgun (WGS) entry which is preliminary data.</text>
</comment>
<proteinExistence type="predicted"/>
<protein>
    <submittedName>
        <fullName evidence="2">Ammonium transporter 3 member 1</fullName>
    </submittedName>
</protein>
<sequence length="153" mass="17107">MVALGKFPAKAWRNRNFSSNATFGRPMNGTILSPKLIEYPHPTQQNSPPESPPSAATRCPPCSSIPGFPPPFPTSVAKNHERAIYYIVLPTRGRADCGVGRIGNLDRQAESIRIACPFSGRRIPRDESLKPLESPPILLYFKNLRYGDHRQFY</sequence>
<dbReference type="Proteomes" id="UP000634136">
    <property type="component" value="Unassembled WGS sequence"/>
</dbReference>
<keyword evidence="3" id="KW-1185">Reference proteome</keyword>
<evidence type="ECO:0000313" key="2">
    <source>
        <dbReference type="EMBL" id="KAF7804707.1"/>
    </source>
</evidence>
<name>A0A834SPH6_9FABA</name>
<accession>A0A834SPH6</accession>
<gene>
    <name evidence="2" type="ORF">G2W53_043818</name>
</gene>